<accession>A0ABT7DSY7</accession>
<keyword evidence="2" id="KW-0997">Cell inner membrane</keyword>
<gene>
    <name evidence="6" type="primary">lptC</name>
    <name evidence="6" type="ORF">PZA18_03815</name>
</gene>
<dbReference type="InterPro" id="IPR010664">
    <property type="entry name" value="LipoPS_assembly_LptC-rel"/>
</dbReference>
<evidence type="ECO:0000256" key="4">
    <source>
        <dbReference type="ARBA" id="ARBA00022989"/>
    </source>
</evidence>
<keyword evidence="4" id="KW-1133">Transmembrane helix</keyword>
<evidence type="ECO:0000313" key="6">
    <source>
        <dbReference type="EMBL" id="MDK2123178.1"/>
    </source>
</evidence>
<dbReference type="RefSeq" id="WP_284099467.1">
    <property type="nucleotide sequence ID" value="NZ_JARRAF010000003.1"/>
</dbReference>
<evidence type="ECO:0000313" key="7">
    <source>
        <dbReference type="Proteomes" id="UP001172778"/>
    </source>
</evidence>
<sequence length="191" mass="20890">MNTDHSAIAFPIALLAGLAALALALDRITTIPLFVPGPVKHEPDTVIENFTALSLGEDGKPIYELSARKMLHYPDDDSAELAEARMRRTITGSPVLNISADRARILDRGHEVWFDGNVVMVREPHAGDLPLTVRTSRLWANAADGLAKSDQAVTAESGHNRLSAVGFDYNNAQQIMNLHSQVKIDYAQPKR</sequence>
<keyword evidence="1" id="KW-1003">Cell membrane</keyword>
<dbReference type="EMBL" id="JARRAF010000003">
    <property type="protein sequence ID" value="MDK2123178.1"/>
    <property type="molecule type" value="Genomic_DNA"/>
</dbReference>
<organism evidence="6 7">
    <name type="scientific">Parachitinimonas caeni</name>
    <dbReference type="NCBI Taxonomy" id="3031301"/>
    <lineage>
        <taxon>Bacteria</taxon>
        <taxon>Pseudomonadati</taxon>
        <taxon>Pseudomonadota</taxon>
        <taxon>Betaproteobacteria</taxon>
        <taxon>Neisseriales</taxon>
        <taxon>Chitinibacteraceae</taxon>
        <taxon>Parachitinimonas</taxon>
    </lineage>
</organism>
<dbReference type="PANTHER" id="PTHR37481">
    <property type="entry name" value="LIPOPOLYSACCHARIDE EXPORT SYSTEM PROTEIN LPTC"/>
    <property type="match status" value="1"/>
</dbReference>
<evidence type="ECO:0000256" key="2">
    <source>
        <dbReference type="ARBA" id="ARBA00022519"/>
    </source>
</evidence>
<evidence type="ECO:0000256" key="3">
    <source>
        <dbReference type="ARBA" id="ARBA00022692"/>
    </source>
</evidence>
<keyword evidence="7" id="KW-1185">Reference proteome</keyword>
<evidence type="ECO:0000256" key="5">
    <source>
        <dbReference type="ARBA" id="ARBA00023136"/>
    </source>
</evidence>
<keyword evidence="3" id="KW-0812">Transmembrane</keyword>
<dbReference type="PANTHER" id="PTHR37481:SF1">
    <property type="entry name" value="LIPOPOLYSACCHARIDE EXPORT SYSTEM PROTEIN LPTC"/>
    <property type="match status" value="1"/>
</dbReference>
<comment type="caution">
    <text evidence="6">The sequence shown here is derived from an EMBL/GenBank/DDBJ whole genome shotgun (WGS) entry which is preliminary data.</text>
</comment>
<dbReference type="InterPro" id="IPR026265">
    <property type="entry name" value="LptC"/>
</dbReference>
<keyword evidence="5" id="KW-0472">Membrane</keyword>
<dbReference type="NCBIfam" id="TIGR04409">
    <property type="entry name" value="LptC_YrbK"/>
    <property type="match status" value="1"/>
</dbReference>
<protein>
    <submittedName>
        <fullName evidence="6">LPS export ABC transporter periplasmic protein LptC</fullName>
    </submittedName>
</protein>
<dbReference type="Pfam" id="PF06835">
    <property type="entry name" value="LptC"/>
    <property type="match status" value="1"/>
</dbReference>
<evidence type="ECO:0000256" key="1">
    <source>
        <dbReference type="ARBA" id="ARBA00022475"/>
    </source>
</evidence>
<dbReference type="InterPro" id="IPR052363">
    <property type="entry name" value="LPS_export_LptC"/>
</dbReference>
<dbReference type="Proteomes" id="UP001172778">
    <property type="component" value="Unassembled WGS sequence"/>
</dbReference>
<name>A0ABT7DSY7_9NEIS</name>
<dbReference type="Gene3D" id="2.60.450.10">
    <property type="entry name" value="Lipopolysaccharide (LPS) transport protein A like domain"/>
    <property type="match status" value="1"/>
</dbReference>
<proteinExistence type="predicted"/>
<reference evidence="6" key="1">
    <citation type="submission" date="2023-03" db="EMBL/GenBank/DDBJ databases">
        <title>Chitinimonas shenzhenensis gen. nov., sp. nov., a novel member of family Burkholderiaceae isolated from activated sludge collected in Shen Zhen, China.</title>
        <authorList>
            <person name="Wang X."/>
        </authorList>
    </citation>
    <scope>NUCLEOTIDE SEQUENCE</scope>
    <source>
        <strain evidence="6">DQS-5</strain>
    </source>
</reference>